<dbReference type="Proteomes" id="UP000784294">
    <property type="component" value="Unassembled WGS sequence"/>
</dbReference>
<dbReference type="AlphaFoldDB" id="A0A3S4ZPR6"/>
<evidence type="ECO:0000313" key="2">
    <source>
        <dbReference type="EMBL" id="VEL08839.1"/>
    </source>
</evidence>
<comment type="caution">
    <text evidence="2">The sequence shown here is derived from an EMBL/GenBank/DDBJ whole genome shotgun (WGS) entry which is preliminary data.</text>
</comment>
<accession>A0A3S4ZPR6</accession>
<dbReference type="EMBL" id="CAAALY010004856">
    <property type="protein sequence ID" value="VEL08839.1"/>
    <property type="molecule type" value="Genomic_DNA"/>
</dbReference>
<reference evidence="2" key="1">
    <citation type="submission" date="2018-11" db="EMBL/GenBank/DDBJ databases">
        <authorList>
            <consortium name="Pathogen Informatics"/>
        </authorList>
    </citation>
    <scope>NUCLEOTIDE SEQUENCE</scope>
</reference>
<name>A0A3S4ZPR6_9PLAT</name>
<gene>
    <name evidence="2" type="ORF">PXEA_LOCUS2279</name>
</gene>
<organism evidence="2 3">
    <name type="scientific">Protopolystoma xenopodis</name>
    <dbReference type="NCBI Taxonomy" id="117903"/>
    <lineage>
        <taxon>Eukaryota</taxon>
        <taxon>Metazoa</taxon>
        <taxon>Spiralia</taxon>
        <taxon>Lophotrochozoa</taxon>
        <taxon>Platyhelminthes</taxon>
        <taxon>Monogenea</taxon>
        <taxon>Polyopisthocotylea</taxon>
        <taxon>Polystomatidea</taxon>
        <taxon>Polystomatidae</taxon>
        <taxon>Protopolystoma</taxon>
    </lineage>
</organism>
<protein>
    <submittedName>
        <fullName evidence="2">Uncharacterized protein</fullName>
    </submittedName>
</protein>
<proteinExistence type="predicted"/>
<keyword evidence="3" id="KW-1185">Reference proteome</keyword>
<evidence type="ECO:0000313" key="3">
    <source>
        <dbReference type="Proteomes" id="UP000784294"/>
    </source>
</evidence>
<evidence type="ECO:0000256" key="1">
    <source>
        <dbReference type="SAM" id="MobiDB-lite"/>
    </source>
</evidence>
<feature type="region of interest" description="Disordered" evidence="1">
    <location>
        <begin position="1"/>
        <end position="29"/>
    </location>
</feature>
<sequence length="85" mass="9181">MQKMAPLIDDADYDAGEMSGNEPSQWSDAGNHHSYCSRAPLNSFALLVLRASGSAFPLYCVDPLQNHCSSALLYPDTYLPSQAAS</sequence>